<evidence type="ECO:0000256" key="2">
    <source>
        <dbReference type="SAM" id="MobiDB-lite"/>
    </source>
</evidence>
<dbReference type="FunFam" id="3.40.50.970:FF:000022">
    <property type="entry name" value="2-oxoglutarate ferredoxin oxidoreductase alpha subunit"/>
    <property type="match status" value="1"/>
</dbReference>
<dbReference type="GO" id="GO:0006979">
    <property type="term" value="P:response to oxidative stress"/>
    <property type="evidence" value="ECO:0007669"/>
    <property type="project" value="TreeGrafter"/>
</dbReference>
<feature type="domain" description="Pyruvate:ferredoxin oxidoreductase core" evidence="5">
    <location>
        <begin position="543"/>
        <end position="605"/>
    </location>
</feature>
<dbReference type="InterPro" id="IPR029061">
    <property type="entry name" value="THDP-binding"/>
</dbReference>
<dbReference type="InterPro" id="IPR022367">
    <property type="entry name" value="2-oxoacid/accept_OxRdtase_asu"/>
</dbReference>
<accession>A0A4R2PMR9</accession>
<dbReference type="Gene3D" id="3.40.920.10">
    <property type="entry name" value="Pyruvate-ferredoxin oxidoreductase, PFOR, domain III"/>
    <property type="match status" value="1"/>
</dbReference>
<proteinExistence type="predicted"/>
<organism evidence="6 7">
    <name type="scientific">Rhodothalassium salexigens DSM 2132</name>
    <dbReference type="NCBI Taxonomy" id="1188247"/>
    <lineage>
        <taxon>Bacteria</taxon>
        <taxon>Pseudomonadati</taxon>
        <taxon>Pseudomonadota</taxon>
        <taxon>Alphaproteobacteria</taxon>
        <taxon>Rhodothalassiales</taxon>
        <taxon>Rhodothalassiaceae</taxon>
        <taxon>Rhodothalassium</taxon>
    </lineage>
</organism>
<sequence length="653" mass="68784">MASAPTVPAPQATETDAPADPDRPDSATALGLRTARETLESVVVRFAGDSGDGMQLTGTQFAQSAALGGHGLSTFPDYPAEIRAPAGTPFGVSAFQVHFGASEVMTPGDISDVLVAMNPAALKANLERLRPGGLAIVDTGSFTKRALDKAGYAHNPLDDQTIDGFRILGLDITKQTIEAVKPHGLGNKDALRCKNMWTLGLTLWMFGRDRQPVIDWLTTKFAAKAPLAEANVAALNAGHAYGETAELGGGLRRYSVLPAEADPGEYRTVTGNQALSWGLVAAAKLAGLDPFVGSYPITPASPILHTLSGMKQFGVITFQAEDEIAAICAALGASYAGQLGITSSSGPGIALKTEALGLAIATELPLVVVNCQRGGPSTGLPTKTEQSDLYQAIYGRNGDAPLPVIAASGPADCFHTAIEATRIAIETMTPVIVLTDGFMANAAEPWRLPDLTGLEPITPPKRGGDAGPFERDPETQARAWVTPGTPDRMHRIGGIEKDFDTGHISYDAANHQRMTRLRADKVARVARRLPAQRVEQGSDAGGVAVVGWGSTYGALAQAVRQARREGIEAAHIHLRHLNPFPTNLGALLSGYDQILVAEMNNGQLASVLRDRYRIDLASLTKVSGQPLTICEVQAAIARLDAGQSLDQPDQEIA</sequence>
<evidence type="ECO:0000259" key="5">
    <source>
        <dbReference type="Pfam" id="PF17147"/>
    </source>
</evidence>
<keyword evidence="7" id="KW-1185">Reference proteome</keyword>
<feature type="compositionally biased region" description="Basic and acidic residues" evidence="2">
    <location>
        <begin position="462"/>
        <end position="472"/>
    </location>
</feature>
<dbReference type="EMBL" id="SLXO01000003">
    <property type="protein sequence ID" value="TCP36194.1"/>
    <property type="molecule type" value="Genomic_DNA"/>
</dbReference>
<dbReference type="Pfam" id="PF01558">
    <property type="entry name" value="POR"/>
    <property type="match status" value="1"/>
</dbReference>
<evidence type="ECO:0000256" key="1">
    <source>
        <dbReference type="ARBA" id="ARBA00023002"/>
    </source>
</evidence>
<dbReference type="SUPFAM" id="SSF52922">
    <property type="entry name" value="TK C-terminal domain-like"/>
    <property type="match status" value="1"/>
</dbReference>
<feature type="region of interest" description="Disordered" evidence="2">
    <location>
        <begin position="451"/>
        <end position="472"/>
    </location>
</feature>
<dbReference type="PANTHER" id="PTHR32154:SF20">
    <property type="entry name" value="2-OXOGLUTARATE OXIDOREDUCTASE SUBUNIT KORA"/>
    <property type="match status" value="1"/>
</dbReference>
<dbReference type="NCBIfam" id="TIGR03710">
    <property type="entry name" value="OAFO_sf"/>
    <property type="match status" value="1"/>
</dbReference>
<evidence type="ECO:0000259" key="3">
    <source>
        <dbReference type="Pfam" id="PF01558"/>
    </source>
</evidence>
<feature type="domain" description="Pyruvate flavodoxin/ferredoxin oxidoreductase pyrimidine binding" evidence="4">
    <location>
        <begin position="284"/>
        <end position="458"/>
    </location>
</feature>
<keyword evidence="1" id="KW-0560">Oxidoreductase</keyword>
<dbReference type="InParanoid" id="A0A4R2PMR9"/>
<dbReference type="OrthoDB" id="9794954at2"/>
<dbReference type="InterPro" id="IPR019752">
    <property type="entry name" value="Pyrv/ketoisovalerate_OxRed_cat"/>
</dbReference>
<comment type="caution">
    <text evidence="6">The sequence shown here is derived from an EMBL/GenBank/DDBJ whole genome shotgun (WGS) entry which is preliminary data.</text>
</comment>
<dbReference type="InterPro" id="IPR033412">
    <property type="entry name" value="PFOR_II"/>
</dbReference>
<dbReference type="Proteomes" id="UP000295399">
    <property type="component" value="Unassembled WGS sequence"/>
</dbReference>
<dbReference type="InterPro" id="IPR009014">
    <property type="entry name" value="Transketo_C/PFOR_II"/>
</dbReference>
<reference evidence="6 7" key="1">
    <citation type="submission" date="2019-03" db="EMBL/GenBank/DDBJ databases">
        <title>Genomic Encyclopedia of Type Strains, Phase IV (KMG-IV): sequencing the most valuable type-strain genomes for metagenomic binning, comparative biology and taxonomic classification.</title>
        <authorList>
            <person name="Goeker M."/>
        </authorList>
    </citation>
    <scope>NUCLEOTIDE SEQUENCE [LARGE SCALE GENOMIC DNA]</scope>
    <source>
        <strain evidence="6 7">DSM 2132</strain>
    </source>
</reference>
<feature type="region of interest" description="Disordered" evidence="2">
    <location>
        <begin position="1"/>
        <end position="27"/>
    </location>
</feature>
<evidence type="ECO:0000313" key="7">
    <source>
        <dbReference type="Proteomes" id="UP000295399"/>
    </source>
</evidence>
<feature type="domain" description="Pyruvate/ketoisovalerate oxidoreductase catalytic" evidence="3">
    <location>
        <begin position="51"/>
        <end position="239"/>
    </location>
</feature>
<dbReference type="SUPFAM" id="SSF52518">
    <property type="entry name" value="Thiamin diphosphate-binding fold (THDP-binding)"/>
    <property type="match status" value="1"/>
</dbReference>
<dbReference type="RefSeq" id="WP_132707757.1">
    <property type="nucleotide sequence ID" value="NZ_JACIGF010000003.1"/>
</dbReference>
<dbReference type="Pfam" id="PF01855">
    <property type="entry name" value="POR_N"/>
    <property type="match status" value="1"/>
</dbReference>
<name>A0A4R2PMR9_RHOSA</name>
<dbReference type="GO" id="GO:0016903">
    <property type="term" value="F:oxidoreductase activity, acting on the aldehyde or oxo group of donors"/>
    <property type="evidence" value="ECO:0007669"/>
    <property type="project" value="InterPro"/>
</dbReference>
<dbReference type="CDD" id="cd07034">
    <property type="entry name" value="TPP_PYR_PFOR_IOR-alpha_like"/>
    <property type="match status" value="1"/>
</dbReference>
<dbReference type="Gene3D" id="3.40.50.920">
    <property type="match status" value="1"/>
</dbReference>
<dbReference type="InterPro" id="IPR002880">
    <property type="entry name" value="Pyrv_Fd/Flavodoxin_OxRdtase_N"/>
</dbReference>
<dbReference type="Gene3D" id="3.40.50.970">
    <property type="match status" value="1"/>
</dbReference>
<dbReference type="InterPro" id="IPR002869">
    <property type="entry name" value="Pyrv_flavodox_OxRed_cen"/>
</dbReference>
<dbReference type="Pfam" id="PF17147">
    <property type="entry name" value="PFOR_II"/>
    <property type="match status" value="1"/>
</dbReference>
<evidence type="ECO:0000313" key="6">
    <source>
        <dbReference type="EMBL" id="TCP36194.1"/>
    </source>
</evidence>
<dbReference type="InterPro" id="IPR050722">
    <property type="entry name" value="Pyruvate:ferred/Flavod_OxRd"/>
</dbReference>
<gene>
    <name evidence="6" type="ORF">EV659_10381</name>
</gene>
<feature type="compositionally biased region" description="Low complexity" evidence="2">
    <location>
        <begin position="9"/>
        <end position="18"/>
    </location>
</feature>
<dbReference type="AlphaFoldDB" id="A0A4R2PMR9"/>
<protein>
    <submittedName>
        <fullName evidence="6">2-oxoglutarate ferredoxin oxidoreductase subunit alpha</fullName>
    </submittedName>
</protein>
<dbReference type="SUPFAM" id="SSF53323">
    <property type="entry name" value="Pyruvate-ferredoxin oxidoreductase, PFOR, domain III"/>
    <property type="match status" value="1"/>
</dbReference>
<evidence type="ECO:0000259" key="4">
    <source>
        <dbReference type="Pfam" id="PF01855"/>
    </source>
</evidence>
<dbReference type="PANTHER" id="PTHR32154">
    <property type="entry name" value="PYRUVATE-FLAVODOXIN OXIDOREDUCTASE-RELATED"/>
    <property type="match status" value="1"/>
</dbReference>